<protein>
    <submittedName>
        <fullName evidence="1">Uncharacterized protein</fullName>
    </submittedName>
</protein>
<accession>A0ABD0JDU8</accession>
<dbReference type="AlphaFoldDB" id="A0ABD0JDU8"/>
<evidence type="ECO:0000313" key="1">
    <source>
        <dbReference type="EMBL" id="KAK7469822.1"/>
    </source>
</evidence>
<evidence type="ECO:0000313" key="2">
    <source>
        <dbReference type="Proteomes" id="UP001519460"/>
    </source>
</evidence>
<dbReference type="Proteomes" id="UP001519460">
    <property type="component" value="Unassembled WGS sequence"/>
</dbReference>
<dbReference type="EMBL" id="JACVVK020000502">
    <property type="protein sequence ID" value="KAK7469822.1"/>
    <property type="molecule type" value="Genomic_DNA"/>
</dbReference>
<dbReference type="PANTHER" id="PTHR21694:SF18">
    <property type="entry name" value="COILED-COIL DOMAIN-CONTAINING PROTEIN 63"/>
    <property type="match status" value="1"/>
</dbReference>
<organism evidence="1 2">
    <name type="scientific">Batillaria attramentaria</name>
    <dbReference type="NCBI Taxonomy" id="370345"/>
    <lineage>
        <taxon>Eukaryota</taxon>
        <taxon>Metazoa</taxon>
        <taxon>Spiralia</taxon>
        <taxon>Lophotrochozoa</taxon>
        <taxon>Mollusca</taxon>
        <taxon>Gastropoda</taxon>
        <taxon>Caenogastropoda</taxon>
        <taxon>Sorbeoconcha</taxon>
        <taxon>Cerithioidea</taxon>
        <taxon>Batillariidae</taxon>
        <taxon>Batillaria</taxon>
    </lineage>
</organism>
<sequence>MKQTGDGVTRDTVDCCDCRESPVTSKWLVTCTTSRTPPKGAMCKLQEHFEKSAEQFEGQMNNYNSGIDALKRIENIARMPMAGERRRQLRDQLTATEKENLMYQSVVQQIRTVLGDEELNEIIDTFIELVEENYMLFKNVAEYRGRVRDAKLLRAEDIERKIEHADSIIQSYITGVLIILYNLDYTESEIKELAGVLGKVEERNVLQFLGEIERNINKLVGIQDYVEFTEYFRRKARSPINGSYLPRHSRQRPGRVQPSWCQRCMMETRDDHLPADADRRPFNREEILDYVLTDVETQEALASREAVRDVRPTHIRRRQRHYRG</sequence>
<comment type="caution">
    <text evidence="1">The sequence shown here is derived from an EMBL/GenBank/DDBJ whole genome shotgun (WGS) entry which is preliminary data.</text>
</comment>
<dbReference type="InterPro" id="IPR051876">
    <property type="entry name" value="ODA-DC/CCD"/>
</dbReference>
<proteinExistence type="predicted"/>
<gene>
    <name evidence="1" type="ORF">BaRGS_00036151</name>
</gene>
<reference evidence="1 2" key="1">
    <citation type="journal article" date="2023" name="Sci. Data">
        <title>Genome assembly of the Korean intertidal mud-creeper Batillaria attramentaria.</title>
        <authorList>
            <person name="Patra A.K."/>
            <person name="Ho P.T."/>
            <person name="Jun S."/>
            <person name="Lee S.J."/>
            <person name="Kim Y."/>
            <person name="Won Y.J."/>
        </authorList>
    </citation>
    <scope>NUCLEOTIDE SEQUENCE [LARGE SCALE GENOMIC DNA]</scope>
    <source>
        <strain evidence="1">Wonlab-2016</strain>
    </source>
</reference>
<keyword evidence="2" id="KW-1185">Reference proteome</keyword>
<name>A0ABD0JDU8_9CAEN</name>
<dbReference type="PANTHER" id="PTHR21694">
    <property type="entry name" value="COILED-COIL DOMAIN-CONTAINING PROTEIN 63"/>
    <property type="match status" value="1"/>
</dbReference>